<dbReference type="InterPro" id="IPR051473">
    <property type="entry name" value="P2Ox-like"/>
</dbReference>
<proteinExistence type="inferred from homology"/>
<protein>
    <submittedName>
        <fullName evidence="8">GMC family oxidoreductase</fullName>
    </submittedName>
</protein>
<keyword evidence="9" id="KW-1185">Reference proteome</keyword>
<comment type="similarity">
    <text evidence="2">Belongs to the GMC oxidoreductase family.</text>
</comment>
<dbReference type="GO" id="GO:0050660">
    <property type="term" value="F:flavin adenine dinucleotide binding"/>
    <property type="evidence" value="ECO:0007669"/>
    <property type="project" value="InterPro"/>
</dbReference>
<dbReference type="PANTHER" id="PTHR42784:SF1">
    <property type="entry name" value="PYRANOSE 2-OXIDASE"/>
    <property type="match status" value="1"/>
</dbReference>
<dbReference type="SUPFAM" id="SSF51905">
    <property type="entry name" value="FAD/NAD(P)-binding domain"/>
    <property type="match status" value="1"/>
</dbReference>
<gene>
    <name evidence="8" type="ORF">GXP67_00955</name>
</gene>
<dbReference type="EMBL" id="CP048222">
    <property type="protein sequence ID" value="QHT65341.1"/>
    <property type="molecule type" value="Genomic_DNA"/>
</dbReference>
<evidence type="ECO:0000256" key="1">
    <source>
        <dbReference type="ARBA" id="ARBA00001974"/>
    </source>
</evidence>
<dbReference type="AlphaFoldDB" id="A0A6C0GBM9"/>
<evidence type="ECO:0000256" key="4">
    <source>
        <dbReference type="ARBA" id="ARBA00022827"/>
    </source>
</evidence>
<keyword evidence="5" id="KW-0560">Oxidoreductase</keyword>
<feature type="domain" description="Glucose-methanol-choline oxidoreductase N-terminal" evidence="6">
    <location>
        <begin position="23"/>
        <end position="279"/>
    </location>
</feature>
<dbReference type="RefSeq" id="WP_162441428.1">
    <property type="nucleotide sequence ID" value="NZ_CP048222.1"/>
</dbReference>
<evidence type="ECO:0000256" key="3">
    <source>
        <dbReference type="ARBA" id="ARBA00022630"/>
    </source>
</evidence>
<evidence type="ECO:0000313" key="8">
    <source>
        <dbReference type="EMBL" id="QHT65341.1"/>
    </source>
</evidence>
<evidence type="ECO:0000259" key="6">
    <source>
        <dbReference type="Pfam" id="PF00732"/>
    </source>
</evidence>
<dbReference type="Proteomes" id="UP000480178">
    <property type="component" value="Chromosome"/>
</dbReference>
<sequence length="473" mass="52876">MIYRTDIDFKPENIEAASKKVYDAIIIGGGTSGLLSALTLIENGKKVALFEAGSFSLLTHLTNTELRFQRELTDSVRSSFQYTQKMPDGNNFGPNFSCLGGRGLFWNGASPRFQPHDFDGWQLSYEEMIPYYEWAEKEFRVSDSYGRTDLAQKAINTINEKLDLKAISAPFAFNDSKEYYGMLPSGISSALGIFFRNTFQKDRKELIDIFCNSFVKKINLSITNNATGVIASINKTQLVEFKANIIIVAGGGIESIKLLKNSNVPDPHYRIGKGIQEHLFYRTFWDGSSFFDSSKKDAATIFIPSESQNSEQIEIHAPGRYLFATDNEQSWEPDNRELYHIMIRSFAATEKSDNNFVAFNTDNIGNSIVHFSHSDKDRSMMQKMKSKVSIIGASLNLSIIEERFASFGGSYHEAGGLDMGNDPKTSVTDKAGRVHTCENIYVLDASVFPIIGATNPHLTLAALSRKQTLNICK</sequence>
<evidence type="ECO:0000256" key="2">
    <source>
        <dbReference type="ARBA" id="ARBA00010790"/>
    </source>
</evidence>
<evidence type="ECO:0000259" key="7">
    <source>
        <dbReference type="Pfam" id="PF05199"/>
    </source>
</evidence>
<evidence type="ECO:0000256" key="5">
    <source>
        <dbReference type="ARBA" id="ARBA00023002"/>
    </source>
</evidence>
<comment type="cofactor">
    <cofactor evidence="1">
        <name>FAD</name>
        <dbReference type="ChEBI" id="CHEBI:57692"/>
    </cofactor>
</comment>
<dbReference type="Pfam" id="PF05199">
    <property type="entry name" value="GMC_oxred_C"/>
    <property type="match status" value="1"/>
</dbReference>
<evidence type="ECO:0000313" key="9">
    <source>
        <dbReference type="Proteomes" id="UP000480178"/>
    </source>
</evidence>
<dbReference type="GO" id="GO:0016614">
    <property type="term" value="F:oxidoreductase activity, acting on CH-OH group of donors"/>
    <property type="evidence" value="ECO:0007669"/>
    <property type="project" value="InterPro"/>
</dbReference>
<dbReference type="InterPro" id="IPR007867">
    <property type="entry name" value="GMC_OxRtase_C"/>
</dbReference>
<dbReference type="InterPro" id="IPR000172">
    <property type="entry name" value="GMC_OxRdtase_N"/>
</dbReference>
<dbReference type="Pfam" id="PF00732">
    <property type="entry name" value="GMC_oxred_N"/>
    <property type="match status" value="1"/>
</dbReference>
<dbReference type="Gene3D" id="3.50.50.60">
    <property type="entry name" value="FAD/NAD(P)-binding domain"/>
    <property type="match status" value="2"/>
</dbReference>
<organism evidence="8 9">
    <name type="scientific">Rhodocytophaga rosea</name>
    <dbReference type="NCBI Taxonomy" id="2704465"/>
    <lineage>
        <taxon>Bacteria</taxon>
        <taxon>Pseudomonadati</taxon>
        <taxon>Bacteroidota</taxon>
        <taxon>Cytophagia</taxon>
        <taxon>Cytophagales</taxon>
        <taxon>Rhodocytophagaceae</taxon>
        <taxon>Rhodocytophaga</taxon>
    </lineage>
</organism>
<dbReference type="InterPro" id="IPR036188">
    <property type="entry name" value="FAD/NAD-bd_sf"/>
</dbReference>
<keyword evidence="3" id="KW-0285">Flavoprotein</keyword>
<name>A0A6C0GBM9_9BACT</name>
<feature type="domain" description="Glucose-methanol-choline oxidoreductase C-terminal" evidence="7">
    <location>
        <begin position="406"/>
        <end position="463"/>
    </location>
</feature>
<dbReference type="KEGG" id="rhoz:GXP67_00955"/>
<reference evidence="8 9" key="1">
    <citation type="submission" date="2020-01" db="EMBL/GenBank/DDBJ databases">
        <authorList>
            <person name="Kim M.K."/>
        </authorList>
    </citation>
    <scope>NUCLEOTIDE SEQUENCE [LARGE SCALE GENOMIC DNA]</scope>
    <source>
        <strain evidence="8 9">172606-1</strain>
    </source>
</reference>
<keyword evidence="4" id="KW-0274">FAD</keyword>
<accession>A0A6C0GBM9</accession>
<dbReference type="PANTHER" id="PTHR42784">
    <property type="entry name" value="PYRANOSE 2-OXIDASE"/>
    <property type="match status" value="1"/>
</dbReference>